<evidence type="ECO:0000313" key="8">
    <source>
        <dbReference type="Proteomes" id="UP000727993"/>
    </source>
</evidence>
<dbReference type="EMBL" id="JADJZA010000008">
    <property type="protein sequence ID" value="MBK9298327.1"/>
    <property type="molecule type" value="Genomic_DNA"/>
</dbReference>
<keyword evidence="3 7" id="KW-0560">Oxidoreductase</keyword>
<comment type="caution">
    <text evidence="7">The sequence shown here is derived from an EMBL/GenBank/DDBJ whole genome shotgun (WGS) entry which is preliminary data.</text>
</comment>
<dbReference type="EC" id="1.-.-.-" evidence="7"/>
<feature type="region of interest" description="Disordered" evidence="5">
    <location>
        <begin position="1"/>
        <end position="29"/>
    </location>
</feature>
<reference evidence="7 8" key="1">
    <citation type="submission" date="2020-10" db="EMBL/GenBank/DDBJ databases">
        <title>Connecting structure to function with the recovery of over 1000 high-quality activated sludge metagenome-assembled genomes encoding full-length rRNA genes using long-read sequencing.</title>
        <authorList>
            <person name="Singleton C.M."/>
            <person name="Petriglieri F."/>
            <person name="Kristensen J.M."/>
            <person name="Kirkegaard R.H."/>
            <person name="Michaelsen T.Y."/>
            <person name="Andersen M.H."/>
            <person name="Karst S.M."/>
            <person name="Dueholm M.S."/>
            <person name="Nielsen P.H."/>
            <person name="Albertsen M."/>
        </authorList>
    </citation>
    <scope>NUCLEOTIDE SEQUENCE [LARGE SCALE GENOMIC DNA]</scope>
    <source>
        <strain evidence="7">Lyne_18-Q3-R50-59_MAXAC.006</strain>
    </source>
</reference>
<evidence type="ECO:0000256" key="4">
    <source>
        <dbReference type="ARBA" id="ARBA00023033"/>
    </source>
</evidence>
<organism evidence="7 8">
    <name type="scientific">Candidatus Neomicrothrix subdominans</name>
    <dbReference type="NCBI Taxonomy" id="2954438"/>
    <lineage>
        <taxon>Bacteria</taxon>
        <taxon>Bacillati</taxon>
        <taxon>Actinomycetota</taxon>
        <taxon>Acidimicrobiia</taxon>
        <taxon>Acidimicrobiales</taxon>
        <taxon>Microthrixaceae</taxon>
        <taxon>Candidatus Neomicrothrix</taxon>
    </lineage>
</organism>
<sequence length="320" mass="34120">MPQPLAPQPHDGPPQLTIQPRNFAAEDPGGWNQLVDTAVAADAAGIDRIIVSDHVVFGEQPEAYADPKSGGVEGGRQPTGPDGHWLEPLTTLAFLAGQTERVRLGTSILLAALRRPVVLAKTAATLDVLSGGRLDLGVGVGWQKEEYEAAGLDFASRGRQLDHTLEVCRTLWTEERAGYDAPELSFDGIHAMPKPVQPGGVPVWVGGTVQPRAMERLARFGTGWIPWGPAVADPSRGVREMRQAMEDLGRDPATVQVTTYLRGVRDDNGELDLAPTMSAAPPLVELGITDFKVPITVPDGVGPATERLTEVVAAFQSAVK</sequence>
<evidence type="ECO:0000256" key="5">
    <source>
        <dbReference type="SAM" id="MobiDB-lite"/>
    </source>
</evidence>
<dbReference type="AlphaFoldDB" id="A0A936NG50"/>
<keyword evidence="1" id="KW-0285">Flavoprotein</keyword>
<dbReference type="Proteomes" id="UP000727993">
    <property type="component" value="Unassembled WGS sequence"/>
</dbReference>
<dbReference type="GO" id="GO:0046306">
    <property type="term" value="P:alkanesulfonate catabolic process"/>
    <property type="evidence" value="ECO:0007669"/>
    <property type="project" value="TreeGrafter"/>
</dbReference>
<proteinExistence type="predicted"/>
<keyword evidence="2" id="KW-0288">FMN</keyword>
<name>A0A936NG50_9ACTN</name>
<evidence type="ECO:0000256" key="1">
    <source>
        <dbReference type="ARBA" id="ARBA00022630"/>
    </source>
</evidence>
<gene>
    <name evidence="7" type="ORF">IPN02_16100</name>
</gene>
<dbReference type="InterPro" id="IPR036661">
    <property type="entry name" value="Luciferase-like_sf"/>
</dbReference>
<feature type="domain" description="Luciferase-like" evidence="6">
    <location>
        <begin position="19"/>
        <end position="262"/>
    </location>
</feature>
<evidence type="ECO:0000259" key="6">
    <source>
        <dbReference type="Pfam" id="PF00296"/>
    </source>
</evidence>
<keyword evidence="4" id="KW-0503">Monooxygenase</keyword>
<dbReference type="Pfam" id="PF00296">
    <property type="entry name" value="Bac_luciferase"/>
    <property type="match status" value="1"/>
</dbReference>
<dbReference type="GO" id="GO:0008726">
    <property type="term" value="F:alkanesulfonate monooxygenase activity"/>
    <property type="evidence" value="ECO:0007669"/>
    <property type="project" value="TreeGrafter"/>
</dbReference>
<evidence type="ECO:0000256" key="3">
    <source>
        <dbReference type="ARBA" id="ARBA00023002"/>
    </source>
</evidence>
<protein>
    <submittedName>
        <fullName evidence="7">TIGR03619 family F420-dependent LLM class oxidoreductase</fullName>
        <ecNumber evidence="7">1.-.-.-</ecNumber>
    </submittedName>
</protein>
<dbReference type="Gene3D" id="3.20.20.30">
    <property type="entry name" value="Luciferase-like domain"/>
    <property type="match status" value="1"/>
</dbReference>
<dbReference type="PANTHER" id="PTHR42847">
    <property type="entry name" value="ALKANESULFONATE MONOOXYGENASE"/>
    <property type="match status" value="1"/>
</dbReference>
<evidence type="ECO:0000256" key="2">
    <source>
        <dbReference type="ARBA" id="ARBA00022643"/>
    </source>
</evidence>
<dbReference type="InterPro" id="IPR019921">
    <property type="entry name" value="Lucif-like_OxRdtase_Rv2161c"/>
</dbReference>
<accession>A0A936NG50</accession>
<evidence type="ECO:0000313" key="7">
    <source>
        <dbReference type="EMBL" id="MBK9298327.1"/>
    </source>
</evidence>
<feature type="compositionally biased region" description="Pro residues" evidence="5">
    <location>
        <begin position="1"/>
        <end position="12"/>
    </location>
</feature>
<dbReference type="InterPro" id="IPR050172">
    <property type="entry name" value="SsuD_RutA_monooxygenase"/>
</dbReference>
<feature type="region of interest" description="Disordered" evidence="5">
    <location>
        <begin position="62"/>
        <end position="83"/>
    </location>
</feature>
<dbReference type="NCBIfam" id="TIGR03619">
    <property type="entry name" value="F420_Rv2161c"/>
    <property type="match status" value="1"/>
</dbReference>
<dbReference type="PANTHER" id="PTHR42847:SF4">
    <property type="entry name" value="ALKANESULFONATE MONOOXYGENASE-RELATED"/>
    <property type="match status" value="1"/>
</dbReference>
<dbReference type="SUPFAM" id="SSF51679">
    <property type="entry name" value="Bacterial luciferase-like"/>
    <property type="match status" value="1"/>
</dbReference>
<dbReference type="InterPro" id="IPR011251">
    <property type="entry name" value="Luciferase-like_dom"/>
</dbReference>